<proteinExistence type="predicted"/>
<protein>
    <submittedName>
        <fullName evidence="2">Uncharacterized protein</fullName>
    </submittedName>
</protein>
<gene>
    <name evidence="2" type="ORF">E1301_Tti019729</name>
</gene>
<feature type="region of interest" description="Disordered" evidence="1">
    <location>
        <begin position="19"/>
        <end position="73"/>
    </location>
</feature>
<dbReference type="Proteomes" id="UP000324632">
    <property type="component" value="Chromosome 21"/>
</dbReference>
<keyword evidence="3" id="KW-1185">Reference proteome</keyword>
<evidence type="ECO:0000256" key="1">
    <source>
        <dbReference type="SAM" id="MobiDB-lite"/>
    </source>
</evidence>
<dbReference type="AlphaFoldDB" id="A0A5A9N915"/>
<feature type="compositionally biased region" description="Polar residues" evidence="1">
    <location>
        <begin position="49"/>
        <end position="73"/>
    </location>
</feature>
<organism evidence="2 3">
    <name type="scientific">Triplophysa tibetana</name>
    <dbReference type="NCBI Taxonomy" id="1572043"/>
    <lineage>
        <taxon>Eukaryota</taxon>
        <taxon>Metazoa</taxon>
        <taxon>Chordata</taxon>
        <taxon>Craniata</taxon>
        <taxon>Vertebrata</taxon>
        <taxon>Euteleostomi</taxon>
        <taxon>Actinopterygii</taxon>
        <taxon>Neopterygii</taxon>
        <taxon>Teleostei</taxon>
        <taxon>Ostariophysi</taxon>
        <taxon>Cypriniformes</taxon>
        <taxon>Nemacheilidae</taxon>
        <taxon>Triplophysa</taxon>
    </lineage>
</organism>
<comment type="caution">
    <text evidence="2">The sequence shown here is derived from an EMBL/GenBank/DDBJ whole genome shotgun (WGS) entry which is preliminary data.</text>
</comment>
<reference evidence="2 3" key="1">
    <citation type="journal article" date="2019" name="Mol. Ecol. Resour.">
        <title>Chromosome-level genome assembly of Triplophysa tibetana, a fish adapted to the harsh high-altitude environment of the Tibetan Plateau.</title>
        <authorList>
            <person name="Yang X."/>
            <person name="Liu H."/>
            <person name="Ma Z."/>
            <person name="Zou Y."/>
            <person name="Zou M."/>
            <person name="Mao Y."/>
            <person name="Li X."/>
            <person name="Wang H."/>
            <person name="Chen T."/>
            <person name="Wang W."/>
            <person name="Yang R."/>
        </authorList>
    </citation>
    <scope>NUCLEOTIDE SEQUENCE [LARGE SCALE GENOMIC DNA]</scope>
    <source>
        <strain evidence="2">TTIB1903HZAU</strain>
        <tissue evidence="2">Muscle</tissue>
    </source>
</reference>
<accession>A0A5A9N915</accession>
<sequence>MSLAVLEVDAMDDDRQTASCCRPLVPGSRPSVPVITRPLSSAGKDRAVGQQTAEPVPKDQQNQRDTTGQMLSGQSNSLNTVLLSKFMMLTKCLYLVLKLTDEI</sequence>
<dbReference type="EMBL" id="SOYY01000021">
    <property type="protein sequence ID" value="KAA0706210.1"/>
    <property type="molecule type" value="Genomic_DNA"/>
</dbReference>
<evidence type="ECO:0000313" key="2">
    <source>
        <dbReference type="EMBL" id="KAA0706210.1"/>
    </source>
</evidence>
<evidence type="ECO:0000313" key="3">
    <source>
        <dbReference type="Proteomes" id="UP000324632"/>
    </source>
</evidence>
<name>A0A5A9N915_9TELE</name>